<dbReference type="AlphaFoldDB" id="A0A4S9SKY9"/>
<dbReference type="InterPro" id="IPR032675">
    <property type="entry name" value="LRR_dom_sf"/>
</dbReference>
<proteinExistence type="predicted"/>
<evidence type="ECO:0000313" key="2">
    <source>
        <dbReference type="Proteomes" id="UP000308005"/>
    </source>
</evidence>
<gene>
    <name evidence="1" type="ORF">D6C91_08974</name>
</gene>
<evidence type="ECO:0000313" key="1">
    <source>
        <dbReference type="EMBL" id="THZ11818.1"/>
    </source>
</evidence>
<dbReference type="EMBL" id="QZBM01000673">
    <property type="protein sequence ID" value="THZ11818.1"/>
    <property type="molecule type" value="Genomic_DNA"/>
</dbReference>
<accession>A0A4S9SKY9</accession>
<protein>
    <recommendedName>
        <fullName evidence="3">F-box domain-containing protein</fullName>
    </recommendedName>
</protein>
<name>A0A4S9SKY9_AURPU</name>
<evidence type="ECO:0008006" key="3">
    <source>
        <dbReference type="Google" id="ProtNLM"/>
    </source>
</evidence>
<dbReference type="SUPFAM" id="SSF52047">
    <property type="entry name" value="RNI-like"/>
    <property type="match status" value="1"/>
</dbReference>
<comment type="caution">
    <text evidence="1">The sequence shown here is derived from an EMBL/GenBank/DDBJ whole genome shotgun (WGS) entry which is preliminary data.</text>
</comment>
<sequence length="286" mass="32979">MAYFANLPTEMQDEVFGYLADDRKSLNSFIRVDRTWHQHTISLLWQHSSREALESITSVTRRQWHADMIHRLTFTKEYQNAALKFLPFSNLTQLILGSGSFDGQSYEPIKIRHLLPSTLRRLEIQPGYFYTPDTLDLISMCCPSLQDLRVLACPFAIDRNELLHGLIPAFPTLRRFEIGCDLGGVSRTALEHLGQVLPMLDTFVIKGHHNLDSWRGTPEPMFSSLRTLVLEYAYISGHRWTYRWEDSMADEHLSILLGLAPSLERYRIVHGQVMDPSEVDILIPHV</sequence>
<dbReference type="Proteomes" id="UP000308005">
    <property type="component" value="Unassembled WGS sequence"/>
</dbReference>
<organism evidence="1 2">
    <name type="scientific">Aureobasidium pullulans</name>
    <name type="common">Black yeast</name>
    <name type="synonym">Pullularia pullulans</name>
    <dbReference type="NCBI Taxonomy" id="5580"/>
    <lineage>
        <taxon>Eukaryota</taxon>
        <taxon>Fungi</taxon>
        <taxon>Dikarya</taxon>
        <taxon>Ascomycota</taxon>
        <taxon>Pezizomycotina</taxon>
        <taxon>Dothideomycetes</taxon>
        <taxon>Dothideomycetidae</taxon>
        <taxon>Dothideales</taxon>
        <taxon>Saccotheciaceae</taxon>
        <taxon>Aureobasidium</taxon>
    </lineage>
</organism>
<dbReference type="Gene3D" id="3.80.10.10">
    <property type="entry name" value="Ribonuclease Inhibitor"/>
    <property type="match status" value="1"/>
</dbReference>
<reference evidence="1 2" key="1">
    <citation type="submission" date="2018-10" db="EMBL/GenBank/DDBJ databases">
        <title>Fifty Aureobasidium pullulans genomes reveal a recombining polyextremotolerant generalist.</title>
        <authorList>
            <person name="Gostincar C."/>
            <person name="Turk M."/>
            <person name="Zajc J."/>
            <person name="Gunde-Cimerman N."/>
        </authorList>
    </citation>
    <scope>NUCLEOTIDE SEQUENCE [LARGE SCALE GENOMIC DNA]</scope>
    <source>
        <strain evidence="1 2">EXF-3863</strain>
    </source>
</reference>